<evidence type="ECO:0000313" key="2">
    <source>
        <dbReference type="Proteomes" id="UP000294360"/>
    </source>
</evidence>
<dbReference type="Proteomes" id="UP000294360">
    <property type="component" value="Chromosome"/>
</dbReference>
<protein>
    <submittedName>
        <fullName evidence="1">Uncharacterized protein</fullName>
    </submittedName>
</protein>
<proteinExistence type="predicted"/>
<reference evidence="1 2" key="1">
    <citation type="submission" date="2019-03" db="EMBL/GenBank/DDBJ databases">
        <authorList>
            <person name="Kox A.R. M."/>
        </authorList>
    </citation>
    <scope>NUCLEOTIDE SEQUENCE [LARGE SCALE GENOMIC DNA]</scope>
    <source>
        <strain evidence="1">MTUNDRAET4 annotated genome</strain>
    </source>
</reference>
<gene>
    <name evidence="1" type="ORF">MTUNDRAET4_2367</name>
</gene>
<accession>A0A4U8Z1P8</accession>
<evidence type="ECO:0000313" key="1">
    <source>
        <dbReference type="EMBL" id="VFU09260.1"/>
    </source>
</evidence>
<dbReference type="KEGG" id="mtun:MTUNDRAET4_2367"/>
<dbReference type="AlphaFoldDB" id="A0A4U8Z1P8"/>
<name>A0A4U8Z1P8_METTU</name>
<sequence>MLRHAAGLSQPAARCLDAALIEGLARLVKLISLNFGAFHNALHLGCAAARKTLRHHRGDAEGPRSEKRRAGHYFIVRRRA</sequence>
<dbReference type="EMBL" id="LR536450">
    <property type="protein sequence ID" value="VFU09260.1"/>
    <property type="molecule type" value="Genomic_DNA"/>
</dbReference>
<organism evidence="1 2">
    <name type="scientific">Methylocella tundrae</name>
    <dbReference type="NCBI Taxonomy" id="227605"/>
    <lineage>
        <taxon>Bacteria</taxon>
        <taxon>Pseudomonadati</taxon>
        <taxon>Pseudomonadota</taxon>
        <taxon>Alphaproteobacteria</taxon>
        <taxon>Hyphomicrobiales</taxon>
        <taxon>Beijerinckiaceae</taxon>
        <taxon>Methylocella</taxon>
    </lineage>
</organism>